<reference evidence="12 13" key="1">
    <citation type="submission" date="2020-02" db="EMBL/GenBank/DDBJ databases">
        <authorList>
            <person name="Hogendoorn C."/>
        </authorList>
    </citation>
    <scope>NUCLEOTIDE SEQUENCE [LARGE SCALE GENOMIC DNA]</scope>
    <source>
        <strain evidence="12">R501</strain>
    </source>
</reference>
<comment type="pathway">
    <text evidence="2">Carbohydrate metabolism; tricarboxylic acid cycle; isocitrate from oxaloacetate: step 2/2.</text>
</comment>
<keyword evidence="6 9" id="KW-0408">Iron</keyword>
<accession>A0A6F8ZFY4</accession>
<evidence type="ECO:0000313" key="12">
    <source>
        <dbReference type="EMBL" id="CAB1128791.1"/>
    </source>
</evidence>
<evidence type="ECO:0000256" key="4">
    <source>
        <dbReference type="ARBA" id="ARBA00011245"/>
    </source>
</evidence>
<dbReference type="FunFam" id="3.20.19.10:FF:000001">
    <property type="entry name" value="Aconitate hydratase"/>
    <property type="match status" value="1"/>
</dbReference>
<dbReference type="SUPFAM" id="SSF52016">
    <property type="entry name" value="LeuD/IlvD-like"/>
    <property type="match status" value="1"/>
</dbReference>
<dbReference type="Gene3D" id="6.10.190.10">
    <property type="match status" value="1"/>
</dbReference>
<dbReference type="InterPro" id="IPR015928">
    <property type="entry name" value="Aconitase/3IPM_dehydase_swvl"/>
</dbReference>
<evidence type="ECO:0000313" key="13">
    <source>
        <dbReference type="Proteomes" id="UP000503399"/>
    </source>
</evidence>
<dbReference type="InterPro" id="IPR001030">
    <property type="entry name" value="Acoase/IPM_deHydtase_lsu_aba"/>
</dbReference>
<dbReference type="InterPro" id="IPR000573">
    <property type="entry name" value="AconitaseA/IPMdHydase_ssu_swvl"/>
</dbReference>
<dbReference type="PROSITE" id="PS01244">
    <property type="entry name" value="ACONITASE_2"/>
    <property type="match status" value="1"/>
</dbReference>
<dbReference type="UniPathway" id="UPA00223">
    <property type="reaction ID" value="UER00718"/>
</dbReference>
<comment type="subunit">
    <text evidence="4">Monomer.</text>
</comment>
<keyword evidence="9" id="KW-0004">4Fe-4S</keyword>
<dbReference type="AlphaFoldDB" id="A0A6F8ZFY4"/>
<evidence type="ECO:0000256" key="9">
    <source>
        <dbReference type="RuleBase" id="RU361275"/>
    </source>
</evidence>
<dbReference type="CDD" id="cd01586">
    <property type="entry name" value="AcnA_IRP"/>
    <property type="match status" value="1"/>
</dbReference>
<keyword evidence="5" id="KW-0479">Metal-binding</keyword>
<dbReference type="CDD" id="cd01580">
    <property type="entry name" value="AcnA_IRP_Swivel"/>
    <property type="match status" value="1"/>
</dbReference>
<keyword evidence="7 9" id="KW-0411">Iron-sulfur</keyword>
<dbReference type="Pfam" id="PF00694">
    <property type="entry name" value="Aconitase_C"/>
    <property type="match status" value="1"/>
</dbReference>
<dbReference type="KEGG" id="hfv:R50_1285"/>
<organism evidence="12 13">
    <name type="scientific">Candidatus Hydrogenisulfobacillus filiaventi</name>
    <dbReference type="NCBI Taxonomy" id="2707344"/>
    <lineage>
        <taxon>Bacteria</taxon>
        <taxon>Bacillati</taxon>
        <taxon>Bacillota</taxon>
        <taxon>Clostridia</taxon>
        <taxon>Eubacteriales</taxon>
        <taxon>Clostridiales Family XVII. Incertae Sedis</taxon>
        <taxon>Candidatus Hydrogenisulfobacillus</taxon>
    </lineage>
</organism>
<dbReference type="NCBIfam" id="TIGR01341">
    <property type="entry name" value="aconitase_1"/>
    <property type="match status" value="1"/>
</dbReference>
<protein>
    <recommendedName>
        <fullName evidence="9">Aconitate hydratase</fullName>
        <shortName evidence="9">Aconitase</shortName>
        <ecNumber evidence="9">4.2.1.3</ecNumber>
    </recommendedName>
</protein>
<dbReference type="Gene3D" id="3.30.499.10">
    <property type="entry name" value="Aconitase, domain 3"/>
    <property type="match status" value="2"/>
</dbReference>
<dbReference type="InterPro" id="IPR018136">
    <property type="entry name" value="Aconitase_4Fe-4S_BS"/>
</dbReference>
<dbReference type="InterPro" id="IPR036008">
    <property type="entry name" value="Aconitase_4Fe-4S_dom"/>
</dbReference>
<dbReference type="InterPro" id="IPR015931">
    <property type="entry name" value="Acnase/IPM_dHydase_lsu_aba_1/3"/>
</dbReference>
<evidence type="ECO:0000256" key="2">
    <source>
        <dbReference type="ARBA" id="ARBA00004717"/>
    </source>
</evidence>
<dbReference type="GO" id="GO:0006099">
    <property type="term" value="P:tricarboxylic acid cycle"/>
    <property type="evidence" value="ECO:0007669"/>
    <property type="project" value="UniProtKB-UniPathway"/>
</dbReference>
<comment type="similarity">
    <text evidence="3 9">Belongs to the aconitase/IPM isomerase family.</text>
</comment>
<dbReference type="PROSITE" id="PS00450">
    <property type="entry name" value="ACONITASE_1"/>
    <property type="match status" value="1"/>
</dbReference>
<dbReference type="EMBL" id="LR778114">
    <property type="protein sequence ID" value="CAB1128791.1"/>
    <property type="molecule type" value="Genomic_DNA"/>
</dbReference>
<evidence type="ECO:0000256" key="8">
    <source>
        <dbReference type="ARBA" id="ARBA00023239"/>
    </source>
</evidence>
<dbReference type="GO" id="GO:0051539">
    <property type="term" value="F:4 iron, 4 sulfur cluster binding"/>
    <property type="evidence" value="ECO:0007669"/>
    <property type="project" value="UniProtKB-KW"/>
</dbReference>
<keyword evidence="13" id="KW-1185">Reference proteome</keyword>
<feature type="domain" description="Aconitase A/isopropylmalate dehydratase small subunit swivel" evidence="11">
    <location>
        <begin position="705"/>
        <end position="831"/>
    </location>
</feature>
<comment type="cofactor">
    <cofactor evidence="1">
        <name>[4Fe-4S] cluster</name>
        <dbReference type="ChEBI" id="CHEBI:49883"/>
    </cofactor>
</comment>
<evidence type="ECO:0000259" key="11">
    <source>
        <dbReference type="Pfam" id="PF00694"/>
    </source>
</evidence>
<dbReference type="GO" id="GO:0003994">
    <property type="term" value="F:aconitate hydratase activity"/>
    <property type="evidence" value="ECO:0007669"/>
    <property type="project" value="UniProtKB-EC"/>
</dbReference>
<sequence length="911" mass="98561">MSIPSPQEPFPFHSRRQARVQDRTVAWADLGAVEAAGLGAVRRLPYSLRVLLESLLRQHDGYHITLDHIRRLAAWDPARPEGEIPFKPARVLLQDFTGVPVVADLAAMRDEVARRGGDPARVNPLVPVDLVIDHSVQVDRWAAPDAFAYNVEQEFARNRERYAFLRWAQSAFRNLRVVPPDRGIVHQVNLEYLATVVAEGRDADGTPLLYPDTVVGTDSHTTMVNGLSVLGWGVGGIEAEANLLGQPLYIPIPAVVGVRLTGTLAPGTTATDAVLTLTEQLRRHGVVGKFVEFFGPGLAGLPLADRATMANMAPEYGATLAFFPPDQETLRYLTLSGRDPDRVALVAWYLETQQLLYTPGSPEPAYSEVLEFPLDRIEPSVAGPKRPQDRIPLGQVGERFRLALHAPAGPAGFGVEAGAGRREARVRYADGQEETLTDGSVVIAAITSCTNTSNPALMVAAGILARRAQKRGLRPPRYVKASLAPGSQVTTDYLQAAGLLEPLEALGFGLVGYGCTTCIGNSGPLAPEVAAAIRNADLVAAAVLSGNRNFEGRIHPLTRANYLASPPLVVAYALAGRVTIDLEREPLGKDRDGQPVFLFDLWPDPAEVAEVVAATVTADRFRNRYAHLFDPTPPWEALPVTGGLRYPWQAGSTYIQEPPFVDAGFVRVPPPPVRGARVLAAFGDSVTTDHISPAGSIPADSPAGRYLRERGVEPQAFNSYGSRRGNHHVMVRGTFANIRLRNLLVPGSEGGVTRHWPEGETGTIYDVAERYRAEGIPLLILAGREYGTGSSRDWAAKGPALLGVRAVLARSFERIHRSNLAGMGILPLQFLDGEGWQELGLDGSERYDIPALDDPGRLEPGQLLEVTATAGDGRVHTFRVRLRLDTPVEVDYYRQGGILPAVLQQLAPAGA</sequence>
<dbReference type="InterPro" id="IPR044137">
    <property type="entry name" value="AcnA_IRP_Swivel"/>
</dbReference>
<keyword evidence="8 9" id="KW-0456">Lyase</keyword>
<dbReference type="GO" id="GO:0046872">
    <property type="term" value="F:metal ion binding"/>
    <property type="evidence" value="ECO:0007669"/>
    <property type="project" value="UniProtKB-KW"/>
</dbReference>
<gene>
    <name evidence="12" type="primary">citB</name>
    <name evidence="12" type="ORF">R50_1285</name>
</gene>
<evidence type="ECO:0000256" key="5">
    <source>
        <dbReference type="ARBA" id="ARBA00022723"/>
    </source>
</evidence>
<evidence type="ECO:0000256" key="6">
    <source>
        <dbReference type="ARBA" id="ARBA00023004"/>
    </source>
</evidence>
<name>A0A6F8ZFY4_9FIRM</name>
<dbReference type="NCBIfam" id="NF009520">
    <property type="entry name" value="PRK12881.1"/>
    <property type="match status" value="1"/>
</dbReference>
<evidence type="ECO:0000259" key="10">
    <source>
        <dbReference type="Pfam" id="PF00330"/>
    </source>
</evidence>
<comment type="function">
    <text evidence="9">Catalyzes the isomerization of citrate to isocitrate via cis-aconitate.</text>
</comment>
<proteinExistence type="inferred from homology"/>
<dbReference type="PANTHER" id="PTHR11670">
    <property type="entry name" value="ACONITASE/IRON-RESPONSIVE ELEMENT FAMILY MEMBER"/>
    <property type="match status" value="1"/>
</dbReference>
<evidence type="ECO:0000256" key="1">
    <source>
        <dbReference type="ARBA" id="ARBA00001966"/>
    </source>
</evidence>
<dbReference type="Gene3D" id="3.20.19.10">
    <property type="entry name" value="Aconitase, domain 4"/>
    <property type="match status" value="1"/>
</dbReference>
<dbReference type="Pfam" id="PF00330">
    <property type="entry name" value="Aconitase"/>
    <property type="match status" value="1"/>
</dbReference>
<dbReference type="NCBIfam" id="NF006757">
    <property type="entry name" value="PRK09277.1"/>
    <property type="match status" value="1"/>
</dbReference>
<comment type="catalytic activity">
    <reaction evidence="9">
        <text>citrate = D-threo-isocitrate</text>
        <dbReference type="Rhea" id="RHEA:10336"/>
        <dbReference type="ChEBI" id="CHEBI:15562"/>
        <dbReference type="ChEBI" id="CHEBI:16947"/>
        <dbReference type="EC" id="4.2.1.3"/>
    </reaction>
</comment>
<dbReference type="InterPro" id="IPR006249">
    <property type="entry name" value="Aconitase/IRP2"/>
</dbReference>
<dbReference type="EC" id="4.2.1.3" evidence="9"/>
<dbReference type="PRINTS" id="PR00415">
    <property type="entry name" value="ACONITASE"/>
</dbReference>
<evidence type="ECO:0000256" key="7">
    <source>
        <dbReference type="ARBA" id="ARBA00023014"/>
    </source>
</evidence>
<evidence type="ECO:0000256" key="3">
    <source>
        <dbReference type="ARBA" id="ARBA00007185"/>
    </source>
</evidence>
<dbReference type="Proteomes" id="UP000503399">
    <property type="component" value="Chromosome"/>
</dbReference>
<dbReference type="SUPFAM" id="SSF53732">
    <property type="entry name" value="Aconitase iron-sulfur domain"/>
    <property type="match status" value="1"/>
</dbReference>
<feature type="domain" description="Aconitase/3-isopropylmalate dehydratase large subunit alpha/beta/alpha" evidence="10">
    <location>
        <begin position="80"/>
        <end position="576"/>
    </location>
</feature>